<evidence type="ECO:0000256" key="10">
    <source>
        <dbReference type="RuleBase" id="RU364125"/>
    </source>
</evidence>
<protein>
    <recommendedName>
        <fullName evidence="10">Flagellar protein FliL</fullName>
    </recommendedName>
</protein>
<dbReference type="GO" id="GO:0071973">
    <property type="term" value="P:bacterial-type flagellum-dependent cell motility"/>
    <property type="evidence" value="ECO:0007669"/>
    <property type="project" value="InterPro"/>
</dbReference>
<evidence type="ECO:0000313" key="12">
    <source>
        <dbReference type="Proteomes" id="UP000095008"/>
    </source>
</evidence>
<keyword evidence="5 10" id="KW-0145">Chemotaxis</keyword>
<evidence type="ECO:0000256" key="3">
    <source>
        <dbReference type="ARBA" id="ARBA00008281"/>
    </source>
</evidence>
<keyword evidence="4" id="KW-1003">Cell membrane</keyword>
<gene>
    <name evidence="11" type="ORF">A6M23_08710</name>
</gene>
<evidence type="ECO:0000313" key="11">
    <source>
        <dbReference type="EMBL" id="OCX72983.1"/>
    </source>
</evidence>
<organism evidence="11 12">
    <name type="scientific">Acidithiobacillus thiooxidans</name>
    <name type="common">Thiobacillus thiooxidans</name>
    <dbReference type="NCBI Taxonomy" id="930"/>
    <lineage>
        <taxon>Bacteria</taxon>
        <taxon>Pseudomonadati</taxon>
        <taxon>Pseudomonadota</taxon>
        <taxon>Acidithiobacillia</taxon>
        <taxon>Acidithiobacillales</taxon>
        <taxon>Acidithiobacillaceae</taxon>
        <taxon>Acidithiobacillus</taxon>
    </lineage>
</organism>
<dbReference type="GO" id="GO:0005886">
    <property type="term" value="C:plasma membrane"/>
    <property type="evidence" value="ECO:0007669"/>
    <property type="project" value="UniProtKB-SubCell"/>
</dbReference>
<dbReference type="EMBL" id="LWRY01000093">
    <property type="protein sequence ID" value="OCX72983.1"/>
    <property type="molecule type" value="Genomic_DNA"/>
</dbReference>
<accession>A0A1C2IQY0</accession>
<evidence type="ECO:0000256" key="5">
    <source>
        <dbReference type="ARBA" id="ARBA00022500"/>
    </source>
</evidence>
<keyword evidence="12" id="KW-1185">Reference proteome</keyword>
<dbReference type="GO" id="GO:0006935">
    <property type="term" value="P:chemotaxis"/>
    <property type="evidence" value="ECO:0007669"/>
    <property type="project" value="UniProtKB-KW"/>
</dbReference>
<dbReference type="GO" id="GO:0009425">
    <property type="term" value="C:bacterial-type flagellum basal body"/>
    <property type="evidence" value="ECO:0007669"/>
    <property type="project" value="InterPro"/>
</dbReference>
<evidence type="ECO:0000256" key="6">
    <source>
        <dbReference type="ARBA" id="ARBA00022692"/>
    </source>
</evidence>
<name>A0A1C2IQY0_ACITH</name>
<reference evidence="11" key="1">
    <citation type="journal article" date="2016" name="Int. J. Mol. Sci.">
        <title>Comparative genomics of the extreme acidophile Acidithiobacillus thiooxidans reveals intraspecific divergence and niche adaptation.</title>
        <authorList>
            <person name="Zhang X."/>
            <person name="Feng X."/>
            <person name="Tao J."/>
            <person name="Ma L."/>
            <person name="Xiao Y."/>
            <person name="Liang Y."/>
            <person name="Liu X."/>
            <person name="Yin H."/>
        </authorList>
    </citation>
    <scope>NUCLEOTIDE SEQUENCE [LARGE SCALE GENOMIC DNA]</scope>
    <source>
        <strain evidence="11">DXS-W</strain>
    </source>
</reference>
<proteinExistence type="inferred from homology"/>
<comment type="similarity">
    <text evidence="3 10">Belongs to the FliL family.</text>
</comment>
<keyword evidence="8 10" id="KW-1133">Transmembrane helix</keyword>
<comment type="caution">
    <text evidence="11">The sequence shown here is derived from an EMBL/GenBank/DDBJ whole genome shotgun (WGS) entry which is preliminary data.</text>
</comment>
<evidence type="ECO:0000256" key="1">
    <source>
        <dbReference type="ARBA" id="ARBA00002254"/>
    </source>
</evidence>
<evidence type="ECO:0000256" key="8">
    <source>
        <dbReference type="ARBA" id="ARBA00022989"/>
    </source>
</evidence>
<sequence length="145" mass="16057">MVLKKYKWWGLAVILLLLVSAGGWWWLTSPHDAAGKDPAVASEIPLPTFTLSVSSENGMTEYLVLGMTVVVKGRAELPKGWLIKQNPEIKAAILSSLLNLSDIKKINNSALIRREVRSAVSMDMAHILPHGYQVVHVYITKLLVQ</sequence>
<dbReference type="Proteomes" id="UP000095008">
    <property type="component" value="Unassembled WGS sequence"/>
</dbReference>
<evidence type="ECO:0000256" key="9">
    <source>
        <dbReference type="ARBA" id="ARBA00023136"/>
    </source>
</evidence>
<evidence type="ECO:0000256" key="4">
    <source>
        <dbReference type="ARBA" id="ARBA00022475"/>
    </source>
</evidence>
<dbReference type="AlphaFoldDB" id="A0A1C2IQY0"/>
<evidence type="ECO:0000256" key="7">
    <source>
        <dbReference type="ARBA" id="ARBA00022779"/>
    </source>
</evidence>
<keyword evidence="6 10" id="KW-0812">Transmembrane</keyword>
<comment type="function">
    <text evidence="1 10">Controls the rotational direction of flagella during chemotaxis.</text>
</comment>
<dbReference type="Pfam" id="PF03748">
    <property type="entry name" value="FliL"/>
    <property type="match status" value="1"/>
</dbReference>
<keyword evidence="10" id="KW-0997">Cell inner membrane</keyword>
<feature type="transmembrane region" description="Helical" evidence="10">
    <location>
        <begin position="6"/>
        <end position="27"/>
    </location>
</feature>
<keyword evidence="9 10" id="KW-0472">Membrane</keyword>
<keyword evidence="7 10" id="KW-0283">Flagellar rotation</keyword>
<comment type="subcellular location">
    <subcellularLocation>
        <location evidence="10">Cell inner membrane</location>
    </subcellularLocation>
    <subcellularLocation>
        <location evidence="2">Cell membrane</location>
        <topology evidence="2">Single-pass membrane protein</topology>
    </subcellularLocation>
</comment>
<dbReference type="InterPro" id="IPR005503">
    <property type="entry name" value="FliL"/>
</dbReference>
<evidence type="ECO:0000256" key="2">
    <source>
        <dbReference type="ARBA" id="ARBA00004162"/>
    </source>
</evidence>